<dbReference type="PROSITE" id="PS51257">
    <property type="entry name" value="PROKAR_LIPOPROTEIN"/>
    <property type="match status" value="1"/>
</dbReference>
<sequence>MIKITSIPLCAALALAGCSGNDDPGPGSLQSSTFDGIADTEVVHYTGTEPFWGGAAGGRMATYTTPENPDGAEFPVERFAGNNGLGISGTMDGVGFDLTITPGECSDAMSDRSYPFTATLLIGNEQRQGCAWTDSQPFTELEIP</sequence>
<dbReference type="KEGG" id="err:DVR09_00320"/>
<dbReference type="AlphaFoldDB" id="A0A345YAM7"/>
<name>A0A345YAM7_9SPHN</name>
<dbReference type="Proteomes" id="UP000254508">
    <property type="component" value="Chromosome"/>
</dbReference>
<organism evidence="1 2">
    <name type="scientific">Erythrobacter aureus</name>
    <dbReference type="NCBI Taxonomy" id="2182384"/>
    <lineage>
        <taxon>Bacteria</taxon>
        <taxon>Pseudomonadati</taxon>
        <taxon>Pseudomonadota</taxon>
        <taxon>Alphaproteobacteria</taxon>
        <taxon>Sphingomonadales</taxon>
        <taxon>Erythrobacteraceae</taxon>
        <taxon>Erythrobacter/Porphyrobacter group</taxon>
        <taxon>Erythrobacter</taxon>
    </lineage>
</organism>
<dbReference type="RefSeq" id="WP_115415172.1">
    <property type="nucleotide sequence ID" value="NZ_CP031357.1"/>
</dbReference>
<gene>
    <name evidence="1" type="ORF">DVR09_00320</name>
</gene>
<dbReference type="OrthoDB" id="5489750at2"/>
<evidence type="ECO:0000313" key="2">
    <source>
        <dbReference type="Proteomes" id="UP000254508"/>
    </source>
</evidence>
<protein>
    <recommendedName>
        <fullName evidence="3">Lipoprotein</fullName>
    </recommendedName>
</protein>
<keyword evidence="2" id="KW-1185">Reference proteome</keyword>
<evidence type="ECO:0008006" key="3">
    <source>
        <dbReference type="Google" id="ProtNLM"/>
    </source>
</evidence>
<reference evidence="2" key="1">
    <citation type="submission" date="2018-07" db="EMBL/GenBank/DDBJ databases">
        <title>Genome sequence of Erythrobacter strain YH-07, an antagonistic bacterium isolated from Yellow Sea.</title>
        <authorList>
            <person name="Tang T."/>
            <person name="Liu Q."/>
            <person name="Sun X."/>
        </authorList>
    </citation>
    <scope>NUCLEOTIDE SEQUENCE [LARGE SCALE GENOMIC DNA]</scope>
    <source>
        <strain evidence="2">YH-07</strain>
    </source>
</reference>
<dbReference type="EMBL" id="CP031357">
    <property type="protein sequence ID" value="AXK40979.1"/>
    <property type="molecule type" value="Genomic_DNA"/>
</dbReference>
<proteinExistence type="predicted"/>
<evidence type="ECO:0000313" key="1">
    <source>
        <dbReference type="EMBL" id="AXK40979.1"/>
    </source>
</evidence>
<accession>A0A345YAM7</accession>